<comment type="similarity">
    <text evidence="1">Belongs to the TPPP family.</text>
</comment>
<feature type="compositionally biased region" description="Low complexity" evidence="2">
    <location>
        <begin position="221"/>
        <end position="264"/>
    </location>
</feature>
<comment type="caution">
    <text evidence="3">The sequence shown here is derived from an EMBL/GenBank/DDBJ whole genome shotgun (WGS) entry which is preliminary data.</text>
</comment>
<sequence>MATVQDLYEIFESFCSFGSTRNLATGSNDMLNGVTMDNQKFSKFAKDCKIVDGKKITTTDCDILFNKVKAKGARRLDFEGFQTAFQQLADKKYPGRNPKEAYDTLLNHIVDKGPIARGTITEANGVYDKLTNTNLYTGSHKERFDESGVGKGAAGRQMIDSTTANLSQLVNRNTNSNVPNNTYCGTPVAAKKRGTTAIVTASTESLEIKAQPKLKKADVHNSNSSLKSSNTSLATKSTTNVSKSNSSLNKPTTSTKTFTTSKPSGSVFDRLTDVKGYTGAHKERFNSDGTGKGISGRTYNNEGGKQLSSMVSRS</sequence>
<dbReference type="GO" id="GO:0015631">
    <property type="term" value="F:tubulin binding"/>
    <property type="evidence" value="ECO:0007669"/>
    <property type="project" value="InterPro"/>
</dbReference>
<name>A0AAD5U3X8_9FUNG</name>
<dbReference type="AlphaFoldDB" id="A0AAD5U3X8"/>
<dbReference type="PANTHER" id="PTHR12932">
    <property type="entry name" value="P25 ALPHA-RELATED"/>
    <property type="match status" value="1"/>
</dbReference>
<dbReference type="GO" id="GO:0032273">
    <property type="term" value="P:positive regulation of protein polymerization"/>
    <property type="evidence" value="ECO:0007669"/>
    <property type="project" value="TreeGrafter"/>
</dbReference>
<evidence type="ECO:0000256" key="2">
    <source>
        <dbReference type="SAM" id="MobiDB-lite"/>
    </source>
</evidence>
<reference evidence="3" key="1">
    <citation type="submission" date="2020-05" db="EMBL/GenBank/DDBJ databases">
        <title>Phylogenomic resolution of chytrid fungi.</title>
        <authorList>
            <person name="Stajich J.E."/>
            <person name="Amses K."/>
            <person name="Simmons R."/>
            <person name="Seto K."/>
            <person name="Myers J."/>
            <person name="Bonds A."/>
            <person name="Quandt C.A."/>
            <person name="Barry K."/>
            <person name="Liu P."/>
            <person name="Grigoriev I."/>
            <person name="Longcore J.E."/>
            <person name="James T.Y."/>
        </authorList>
    </citation>
    <scope>NUCLEOTIDE SEQUENCE</scope>
    <source>
        <strain evidence="3">JEL0476</strain>
    </source>
</reference>
<dbReference type="InterPro" id="IPR011992">
    <property type="entry name" value="EF-hand-dom_pair"/>
</dbReference>
<dbReference type="Proteomes" id="UP001211065">
    <property type="component" value="Unassembled WGS sequence"/>
</dbReference>
<feature type="region of interest" description="Disordered" evidence="2">
    <location>
        <begin position="211"/>
        <end position="265"/>
    </location>
</feature>
<feature type="compositionally biased region" description="Polar residues" evidence="2">
    <location>
        <begin position="297"/>
        <end position="314"/>
    </location>
</feature>
<keyword evidence="4" id="KW-1185">Reference proteome</keyword>
<evidence type="ECO:0000256" key="1">
    <source>
        <dbReference type="ARBA" id="ARBA00010994"/>
    </source>
</evidence>
<dbReference type="EMBL" id="JADGJW010000132">
    <property type="protein sequence ID" value="KAJ3223392.1"/>
    <property type="molecule type" value="Genomic_DNA"/>
</dbReference>
<gene>
    <name evidence="3" type="primary">TPPP3</name>
    <name evidence="3" type="ORF">HK099_001218</name>
</gene>
<accession>A0AAD5U3X8</accession>
<evidence type="ECO:0000313" key="3">
    <source>
        <dbReference type="EMBL" id="KAJ3223392.1"/>
    </source>
</evidence>
<dbReference type="InterPro" id="IPR008907">
    <property type="entry name" value="TPP/p25"/>
</dbReference>
<feature type="region of interest" description="Disordered" evidence="2">
    <location>
        <begin position="279"/>
        <end position="314"/>
    </location>
</feature>
<dbReference type="Gene3D" id="1.10.238.10">
    <property type="entry name" value="EF-hand"/>
    <property type="match status" value="1"/>
</dbReference>
<dbReference type="GO" id="GO:0046785">
    <property type="term" value="P:microtubule polymerization"/>
    <property type="evidence" value="ECO:0007669"/>
    <property type="project" value="InterPro"/>
</dbReference>
<dbReference type="GO" id="GO:0001578">
    <property type="term" value="P:microtubule bundle formation"/>
    <property type="evidence" value="ECO:0007669"/>
    <property type="project" value="TreeGrafter"/>
</dbReference>
<dbReference type="SUPFAM" id="SSF47473">
    <property type="entry name" value="EF-hand"/>
    <property type="match status" value="1"/>
</dbReference>
<dbReference type="Pfam" id="PF05517">
    <property type="entry name" value="p25-alpha"/>
    <property type="match status" value="2"/>
</dbReference>
<dbReference type="PANTHER" id="PTHR12932:SF9">
    <property type="entry name" value="TUBULIN POLYMERIZATION-PROMOTING PROTEIN HOMOLOG"/>
    <property type="match status" value="1"/>
</dbReference>
<evidence type="ECO:0000313" key="4">
    <source>
        <dbReference type="Proteomes" id="UP001211065"/>
    </source>
</evidence>
<protein>
    <submittedName>
        <fullName evidence="3">Tubulin polymerization-promoting protein member 3</fullName>
    </submittedName>
</protein>
<organism evidence="3 4">
    <name type="scientific">Clydaea vesicula</name>
    <dbReference type="NCBI Taxonomy" id="447962"/>
    <lineage>
        <taxon>Eukaryota</taxon>
        <taxon>Fungi</taxon>
        <taxon>Fungi incertae sedis</taxon>
        <taxon>Chytridiomycota</taxon>
        <taxon>Chytridiomycota incertae sedis</taxon>
        <taxon>Chytridiomycetes</taxon>
        <taxon>Lobulomycetales</taxon>
        <taxon>Lobulomycetaceae</taxon>
        <taxon>Clydaea</taxon>
    </lineage>
</organism>
<proteinExistence type="inferred from homology"/>
<dbReference type="GO" id="GO:0005874">
    <property type="term" value="C:microtubule"/>
    <property type="evidence" value="ECO:0007669"/>
    <property type="project" value="TreeGrafter"/>
</dbReference>